<name>A0A1Y6IY35_9VIBR</name>
<proteinExistence type="predicted"/>
<evidence type="ECO:0000256" key="1">
    <source>
        <dbReference type="ARBA" id="ARBA00004496"/>
    </source>
</evidence>
<organism evidence="5 6">
    <name type="scientific">Vibrio mangrovi</name>
    <dbReference type="NCBI Taxonomy" id="474394"/>
    <lineage>
        <taxon>Bacteria</taxon>
        <taxon>Pseudomonadati</taxon>
        <taxon>Pseudomonadota</taxon>
        <taxon>Gammaproteobacteria</taxon>
        <taxon>Vibrionales</taxon>
        <taxon>Vibrionaceae</taxon>
        <taxon>Vibrio</taxon>
    </lineage>
</organism>
<comment type="subcellular location">
    <subcellularLocation>
        <location evidence="1">Cytoplasm</location>
    </subcellularLocation>
</comment>
<evidence type="ECO:0000256" key="2">
    <source>
        <dbReference type="ARBA" id="ARBA00022490"/>
    </source>
</evidence>
<dbReference type="InterPro" id="IPR044159">
    <property type="entry name" value="IQM"/>
</dbReference>
<dbReference type="Proteomes" id="UP001283366">
    <property type="component" value="Unassembled WGS sequence"/>
</dbReference>
<dbReference type="EMBL" id="FXXI01000011">
    <property type="protein sequence ID" value="SMS02567.1"/>
    <property type="molecule type" value="Genomic_DNA"/>
</dbReference>
<dbReference type="AlphaFoldDB" id="A0A1Y6IY35"/>
<dbReference type="PANTHER" id="PTHR31250:SF27">
    <property type="entry name" value="IQ DOMAIN-CONTAINING PROTEIN IQM5"/>
    <property type="match status" value="1"/>
</dbReference>
<dbReference type="RefSeq" id="WP_087482580.1">
    <property type="nucleotide sequence ID" value="NZ_AP024884.1"/>
</dbReference>
<gene>
    <name evidence="4" type="ORF">SBX37_20360</name>
    <name evidence="5" type="ORF">VIM7927_03900</name>
</gene>
<protein>
    <submittedName>
        <fullName evidence="5">Uncharacterized protein</fullName>
    </submittedName>
</protein>
<dbReference type="PANTHER" id="PTHR31250">
    <property type="entry name" value="IQ DOMAIN-CONTAINING PROTEIN IQM3"/>
    <property type="match status" value="1"/>
</dbReference>
<dbReference type="OrthoDB" id="5654135at2"/>
<keyword evidence="2" id="KW-0963">Cytoplasm</keyword>
<keyword evidence="7" id="KW-1185">Reference proteome</keyword>
<feature type="compositionally biased region" description="Polar residues" evidence="3">
    <location>
        <begin position="1"/>
        <end position="10"/>
    </location>
</feature>
<sequence>MNINQANALQPKTLPAGDPHPVQPQGQLAVQGRHLPVQIDHTPNHSTTPFFTAAKNFLLCRTELTGKADESTSMSYQDKYEVVKNQFEHPIPAKTEKMTEAQKALIDKHFDAAARIYLDRRESFAMKHADLKLGARYHSELPEPHFYPNSNKTVRYMQDASAQKVTLNHGHLPQITNLDGTNVAPGKAKKAIIFVRSNSLSSIQNQQTYATPKMSTVEDNVRKRTQHSSFKQGGNVVSAGKLIFNKQNELKTVIAHSGHYHPTIESMYKFAEFGKQTGQFDPDKIIWKDHDEHKLPMNQANRMKAVLDWAEQHPKSSDSE</sequence>
<accession>A0A1Y6IY35</accession>
<evidence type="ECO:0000313" key="4">
    <source>
        <dbReference type="EMBL" id="MDW6005223.1"/>
    </source>
</evidence>
<reference evidence="4 7" key="2">
    <citation type="submission" date="2023-11" db="EMBL/GenBank/DDBJ databases">
        <title>Plant-associative lifestyle of Vibrio porteresiae and its evolutionary dynamics.</title>
        <authorList>
            <person name="Rameshkumar N."/>
            <person name="Kirti K."/>
        </authorList>
    </citation>
    <scope>NUCLEOTIDE SEQUENCE [LARGE SCALE GENOMIC DNA]</scope>
    <source>
        <strain evidence="4 7">MSSRF38</strain>
    </source>
</reference>
<evidence type="ECO:0000256" key="3">
    <source>
        <dbReference type="SAM" id="MobiDB-lite"/>
    </source>
</evidence>
<dbReference type="GO" id="GO:0005737">
    <property type="term" value="C:cytoplasm"/>
    <property type="evidence" value="ECO:0007669"/>
    <property type="project" value="UniProtKB-SubCell"/>
</dbReference>
<evidence type="ECO:0000313" key="5">
    <source>
        <dbReference type="EMBL" id="SMS02567.1"/>
    </source>
</evidence>
<evidence type="ECO:0000313" key="7">
    <source>
        <dbReference type="Proteomes" id="UP001283366"/>
    </source>
</evidence>
<reference evidence="5 6" key="1">
    <citation type="submission" date="2017-05" db="EMBL/GenBank/DDBJ databases">
        <authorList>
            <person name="Song R."/>
            <person name="Chenine A.L."/>
            <person name="Ruprecht R.M."/>
        </authorList>
    </citation>
    <scope>NUCLEOTIDE SEQUENCE [LARGE SCALE GENOMIC DNA]</scope>
    <source>
        <strain evidence="5 6">CECT 7927</strain>
    </source>
</reference>
<evidence type="ECO:0000313" key="6">
    <source>
        <dbReference type="Proteomes" id="UP000196125"/>
    </source>
</evidence>
<dbReference type="EMBL" id="JAWRCO010000002">
    <property type="protein sequence ID" value="MDW6005223.1"/>
    <property type="molecule type" value="Genomic_DNA"/>
</dbReference>
<dbReference type="Proteomes" id="UP000196125">
    <property type="component" value="Unassembled WGS sequence"/>
</dbReference>
<feature type="region of interest" description="Disordered" evidence="3">
    <location>
        <begin position="1"/>
        <end position="26"/>
    </location>
</feature>